<dbReference type="InParanoid" id="G1XF55"/>
<accession>G1XF55</accession>
<dbReference type="EMBL" id="ADOT01000142">
    <property type="protein sequence ID" value="EGX48315.1"/>
    <property type="molecule type" value="Genomic_DNA"/>
</dbReference>
<dbReference type="RefSeq" id="XP_011123117.1">
    <property type="nucleotide sequence ID" value="XM_011124815.1"/>
</dbReference>
<dbReference type="GeneID" id="22894042"/>
<evidence type="ECO:0000259" key="4">
    <source>
        <dbReference type="PROSITE" id="PS50048"/>
    </source>
</evidence>
<keyword evidence="2" id="KW-0539">Nucleus</keyword>
<dbReference type="PANTHER" id="PTHR47256">
    <property type="entry name" value="ZN(II)2CYS6 TRANSCRIPTION FACTOR (EUROFUNG)-RELATED"/>
    <property type="match status" value="1"/>
</dbReference>
<dbReference type="GO" id="GO:0003677">
    <property type="term" value="F:DNA binding"/>
    <property type="evidence" value="ECO:0007669"/>
    <property type="project" value="InterPro"/>
</dbReference>
<dbReference type="Proteomes" id="UP000008784">
    <property type="component" value="Unassembled WGS sequence"/>
</dbReference>
<keyword evidence="1" id="KW-0479">Metal-binding</keyword>
<dbReference type="GO" id="GO:0008270">
    <property type="term" value="F:zinc ion binding"/>
    <property type="evidence" value="ECO:0007669"/>
    <property type="project" value="InterPro"/>
</dbReference>
<evidence type="ECO:0000256" key="1">
    <source>
        <dbReference type="ARBA" id="ARBA00022723"/>
    </source>
</evidence>
<dbReference type="InterPro" id="IPR001138">
    <property type="entry name" value="Zn2Cys6_DnaBD"/>
</dbReference>
<dbReference type="GO" id="GO:0006351">
    <property type="term" value="P:DNA-templated transcription"/>
    <property type="evidence" value="ECO:0007669"/>
    <property type="project" value="InterPro"/>
</dbReference>
<evidence type="ECO:0000313" key="5">
    <source>
        <dbReference type="EMBL" id="EGX48315.1"/>
    </source>
</evidence>
<dbReference type="Gene3D" id="4.10.240.10">
    <property type="entry name" value="Zn(2)-C6 fungal-type DNA-binding domain"/>
    <property type="match status" value="1"/>
</dbReference>
<dbReference type="PROSITE" id="PS00463">
    <property type="entry name" value="ZN2_CY6_FUNGAL_1"/>
    <property type="match status" value="1"/>
</dbReference>
<protein>
    <recommendedName>
        <fullName evidence="4">Zn(2)-C6 fungal-type domain-containing protein</fullName>
    </recommendedName>
</protein>
<dbReference type="CDD" id="cd00067">
    <property type="entry name" value="GAL4"/>
    <property type="match status" value="1"/>
</dbReference>
<dbReference type="OMA" id="EKPWDRR"/>
<dbReference type="InterPro" id="IPR007219">
    <property type="entry name" value="XnlR_reg_dom"/>
</dbReference>
<dbReference type="Pfam" id="PF00172">
    <property type="entry name" value="Zn_clus"/>
    <property type="match status" value="1"/>
</dbReference>
<dbReference type="STRING" id="756982.G1XF55"/>
<sequence length="714" mass="80138">MSVPHPLVAKPSAAAAGAGAIKPTVRSLVPTAEHQRVQRLKHDSGIYKRSSRVCVKKACDICKQSKAKCSGETPTCSRCQKLKHQCTYNAVDQRDHRKDMKGQLQRQKEENTQYKEILNHIKTASLPDLRKTMTVLRNPTGTSIEELLMFIRNDGKSILSKQDIRPTPATTDLTLLGNSQVETTDQTVPEQISLGIIDDRPLSDLNLTAEPWTTITDDDELVSHLISSYIAWDTVAWNWFDVDIFLEGMVQKDFTYCTPLLVNCILALACHLSPRIPVRSDPHNPNSLGHRFIEEAIHLWHVECNQPKLTTIISGMLLCEVVSVNGKDHLGYMLFQSTVSLYHRLFEQRESSGKLRRDEKMERALGTTIWGLFRLSTFFTLLNKKKPPMDIPTIKLPENRYGDENADNGSRKQLNPILSLWRPYPYTQPAEPCRLEESVRMCSDICVILHDLIVSQTAGTEADLRALTVKQKKDLYVRAIEWKRDIPRGLNLGDTVAPFVITPHLGYFQLILELSNAPLDPADTEPEELATFREEVKGWYKQGKAGLLHLLGEYDKNYSFAFIPETMLLGLMYAAKIIIEELAPIAESTKRGGTSPDCDSPLDILTELTKDSEEPLATLGAIFEKTIGWLCSVSEQFFTAKLYARALQLSGESLNVVLSDATKKRLDSLFSVGDGSKSRWIEQLYKADSILTLSLGRGTDSVVDVIEKLDGLKV</sequence>
<dbReference type="PROSITE" id="PS50048">
    <property type="entry name" value="ZN2_CY6_FUNGAL_2"/>
    <property type="match status" value="1"/>
</dbReference>
<dbReference type="SUPFAM" id="SSF57701">
    <property type="entry name" value="Zn2/Cys6 DNA-binding domain"/>
    <property type="match status" value="1"/>
</dbReference>
<comment type="caution">
    <text evidence="5">The sequence shown here is derived from an EMBL/GenBank/DDBJ whole genome shotgun (WGS) entry which is preliminary data.</text>
</comment>
<dbReference type="GO" id="GO:0000981">
    <property type="term" value="F:DNA-binding transcription factor activity, RNA polymerase II-specific"/>
    <property type="evidence" value="ECO:0007669"/>
    <property type="project" value="InterPro"/>
</dbReference>
<dbReference type="eggNOG" id="ENOG502SP7J">
    <property type="taxonomic scope" value="Eukaryota"/>
</dbReference>
<keyword evidence="6" id="KW-1185">Reference proteome</keyword>
<dbReference type="HOGENOM" id="CLU_381734_0_0_1"/>
<proteinExistence type="predicted"/>
<feature type="domain" description="Zn(2)-C6 fungal-type" evidence="4">
    <location>
        <begin position="58"/>
        <end position="88"/>
    </location>
</feature>
<dbReference type="AlphaFoldDB" id="G1XF55"/>
<evidence type="ECO:0000256" key="2">
    <source>
        <dbReference type="ARBA" id="ARBA00023242"/>
    </source>
</evidence>
<evidence type="ECO:0000313" key="6">
    <source>
        <dbReference type="Proteomes" id="UP000008784"/>
    </source>
</evidence>
<dbReference type="InterPro" id="IPR036864">
    <property type="entry name" value="Zn2-C6_fun-type_DNA-bd_sf"/>
</dbReference>
<keyword evidence="3" id="KW-0175">Coiled coil</keyword>
<feature type="coiled-coil region" evidence="3">
    <location>
        <begin position="97"/>
        <end position="124"/>
    </location>
</feature>
<organism evidence="5 6">
    <name type="scientific">Arthrobotrys oligospora (strain ATCC 24927 / CBS 115.81 / DSM 1491)</name>
    <name type="common">Nematode-trapping fungus</name>
    <name type="synonym">Didymozoophaga oligospora</name>
    <dbReference type="NCBI Taxonomy" id="756982"/>
    <lineage>
        <taxon>Eukaryota</taxon>
        <taxon>Fungi</taxon>
        <taxon>Dikarya</taxon>
        <taxon>Ascomycota</taxon>
        <taxon>Pezizomycotina</taxon>
        <taxon>Orbiliomycetes</taxon>
        <taxon>Orbiliales</taxon>
        <taxon>Orbiliaceae</taxon>
        <taxon>Orbilia</taxon>
        <taxon>Orbilia oligospora</taxon>
    </lineage>
</organism>
<dbReference type="Pfam" id="PF04082">
    <property type="entry name" value="Fungal_trans"/>
    <property type="match status" value="1"/>
</dbReference>
<evidence type="ECO:0000256" key="3">
    <source>
        <dbReference type="SAM" id="Coils"/>
    </source>
</evidence>
<name>G1XF55_ARTOA</name>
<dbReference type="InterPro" id="IPR053187">
    <property type="entry name" value="Notoamide_regulator"/>
</dbReference>
<dbReference type="OrthoDB" id="2593732at2759"/>
<gene>
    <name evidence="5" type="ORF">AOL_s00080g440</name>
</gene>
<dbReference type="SMART" id="SM00066">
    <property type="entry name" value="GAL4"/>
    <property type="match status" value="1"/>
</dbReference>
<reference evidence="5 6" key="1">
    <citation type="journal article" date="2011" name="PLoS Pathog.">
        <title>Genomic and proteomic analyses of the fungus Arthrobotrys oligospora provide insights into nematode-trap formation.</title>
        <authorList>
            <person name="Yang J."/>
            <person name="Wang L."/>
            <person name="Ji X."/>
            <person name="Feng Y."/>
            <person name="Li X."/>
            <person name="Zou C."/>
            <person name="Xu J."/>
            <person name="Ren Y."/>
            <person name="Mi Q."/>
            <person name="Wu J."/>
            <person name="Liu S."/>
            <person name="Liu Y."/>
            <person name="Huang X."/>
            <person name="Wang H."/>
            <person name="Niu X."/>
            <person name="Li J."/>
            <person name="Liang L."/>
            <person name="Luo Y."/>
            <person name="Ji K."/>
            <person name="Zhou W."/>
            <person name="Yu Z."/>
            <person name="Li G."/>
            <person name="Liu Y."/>
            <person name="Li L."/>
            <person name="Qiao M."/>
            <person name="Feng L."/>
            <person name="Zhang K.-Q."/>
        </authorList>
    </citation>
    <scope>NUCLEOTIDE SEQUENCE [LARGE SCALE GENOMIC DNA]</scope>
    <source>
        <strain evidence="6">ATCC 24927 / CBS 115.81 / DSM 1491</strain>
    </source>
</reference>
<dbReference type="PANTHER" id="PTHR47256:SF1">
    <property type="entry name" value="ZN(II)2CYS6 TRANSCRIPTION FACTOR (EUROFUNG)"/>
    <property type="match status" value="1"/>
</dbReference>
<dbReference type="CDD" id="cd12148">
    <property type="entry name" value="fungal_TF_MHR"/>
    <property type="match status" value="1"/>
</dbReference>